<sequence length="727" mass="80754">MEIEPAWNTWDSVYPAQMTYLPLGLTVTPCAYAASTGTFTTFPATAKGLSLGEREIDGSAVNLHLALSGTELEWHYRKASATQLRGGWEARRFGEWGLRFWVMLVLRLDPGHDGNLVGWRYDPETGTLSAHTRGIEISVAGDAAPLMVTFHESIAALEQEFKTHGYFYLGSRGTEGEVAVLRYNLEEMPRFNFRVDVGKPAEPITTELKSRQSGFAAAPLDALRDLVGWNTVFDSINRRRYMSLSRNWVAQKFGGFGVWLDDLFYHALMSALFDPALARDCIKAVLATETPEGNFACLITGNDRWIDRSQPPICSFVLWKIWQHTGDDALVDLAYGRLLQNHDWWFDHRDGNKDGLMAWGTSPVGDGLYKRTKLGAKNESSMDNSPIHDEAHYDPQSGCLDQADVGLNSLLALDGEVLALFARKRGDAKTAKRLEDRAAALRARIEERLWDGQRAVFANRRWNGNFIRSLAPTSFYPMLAGAASAEQQAHLLHWLHDPKAFGGTHRLPSVTRDDPAYHDNVYWRGRIWPPLNYLTYGGLKRCGFDSDASKLAEDSVTLFAAAWTKRQMPENFSAETGAADDQVDTDLFYGWGGLMPLIGINEIIDVTPWNGWEITPRPAGASGDWRLGPLRAFGRMAELVSQGGWLTLTLDAQPVLRTDIATRLSRIEIRVDGIDLETKGGGTMELSAQATGTLRSAKFDGRAIAAAGGAVTLPAVDTPRRLELRWN</sequence>
<evidence type="ECO:0000313" key="2">
    <source>
        <dbReference type="EMBL" id="MDQ7247667.1"/>
    </source>
</evidence>
<dbReference type="PANTHER" id="PTHR23403">
    <property type="entry name" value="TREHALASE"/>
    <property type="match status" value="1"/>
</dbReference>
<accession>A0ABU0YIX9</accession>
<dbReference type="Gene3D" id="1.50.10.10">
    <property type="match status" value="1"/>
</dbReference>
<dbReference type="SUPFAM" id="SSF48208">
    <property type="entry name" value="Six-hairpin glycosidases"/>
    <property type="match status" value="1"/>
</dbReference>
<dbReference type="PANTHER" id="PTHR23403:SF1">
    <property type="entry name" value="TREHALASE"/>
    <property type="match status" value="1"/>
</dbReference>
<protein>
    <submittedName>
        <fullName evidence="2">Trehalase family glycosidase</fullName>
    </submittedName>
</protein>
<dbReference type="Pfam" id="PF22422">
    <property type="entry name" value="MGH1-like_GH"/>
    <property type="match status" value="1"/>
</dbReference>
<name>A0ABU0YIX9_9PROT</name>
<dbReference type="Proteomes" id="UP001230156">
    <property type="component" value="Unassembled WGS sequence"/>
</dbReference>
<organism evidence="2 3">
    <name type="scientific">Dongia sedimenti</name>
    <dbReference type="NCBI Taxonomy" id="3064282"/>
    <lineage>
        <taxon>Bacteria</taxon>
        <taxon>Pseudomonadati</taxon>
        <taxon>Pseudomonadota</taxon>
        <taxon>Alphaproteobacteria</taxon>
        <taxon>Rhodospirillales</taxon>
        <taxon>Dongiaceae</taxon>
        <taxon>Dongia</taxon>
    </lineage>
</organism>
<keyword evidence="3" id="KW-1185">Reference proteome</keyword>
<reference evidence="3" key="1">
    <citation type="submission" date="2023-08" db="EMBL/GenBank/DDBJ databases">
        <title>Rhodospirillaceae gen. nov., a novel taxon isolated from the Yangtze River Yuezi River estuary sludge.</title>
        <authorList>
            <person name="Ruan L."/>
        </authorList>
    </citation>
    <scope>NUCLEOTIDE SEQUENCE [LARGE SCALE GENOMIC DNA]</scope>
    <source>
        <strain evidence="3">R-7</strain>
    </source>
</reference>
<feature type="domain" description="Mannosylglycerate hydrolase MGH1-like glycoside hydrolase" evidence="1">
    <location>
        <begin position="258"/>
        <end position="581"/>
    </location>
</feature>
<comment type="caution">
    <text evidence="2">The sequence shown here is derived from an EMBL/GenBank/DDBJ whole genome shotgun (WGS) entry which is preliminary data.</text>
</comment>
<proteinExistence type="predicted"/>
<evidence type="ECO:0000259" key="1">
    <source>
        <dbReference type="Pfam" id="PF22422"/>
    </source>
</evidence>
<dbReference type="InterPro" id="IPR054491">
    <property type="entry name" value="MGH1-like_GH"/>
</dbReference>
<keyword evidence="2" id="KW-0326">Glycosidase</keyword>
<gene>
    <name evidence="2" type="ORF">Q8A70_08305</name>
</gene>
<dbReference type="RefSeq" id="WP_379955101.1">
    <property type="nucleotide sequence ID" value="NZ_JAUYVI010000003.1"/>
</dbReference>
<keyword evidence="2" id="KW-0378">Hydrolase</keyword>
<dbReference type="EMBL" id="JAUYVI010000003">
    <property type="protein sequence ID" value="MDQ7247667.1"/>
    <property type="molecule type" value="Genomic_DNA"/>
</dbReference>
<dbReference type="GO" id="GO:0016798">
    <property type="term" value="F:hydrolase activity, acting on glycosyl bonds"/>
    <property type="evidence" value="ECO:0007669"/>
    <property type="project" value="UniProtKB-KW"/>
</dbReference>
<dbReference type="InterPro" id="IPR008928">
    <property type="entry name" value="6-hairpin_glycosidase_sf"/>
</dbReference>
<dbReference type="InterPro" id="IPR012341">
    <property type="entry name" value="6hp_glycosidase-like_sf"/>
</dbReference>
<dbReference type="InterPro" id="IPR001661">
    <property type="entry name" value="Glyco_hydro_37"/>
</dbReference>
<evidence type="ECO:0000313" key="3">
    <source>
        <dbReference type="Proteomes" id="UP001230156"/>
    </source>
</evidence>